<evidence type="ECO:0000256" key="1">
    <source>
        <dbReference type="ARBA" id="ARBA00009981"/>
    </source>
</evidence>
<protein>
    <recommendedName>
        <fullName evidence="4">Antitoxin</fullName>
    </recommendedName>
</protein>
<dbReference type="RefSeq" id="WP_189685037.1">
    <property type="nucleotide sequence ID" value="NZ_BMYK01000001.1"/>
</dbReference>
<accession>A0ABQ3FUV8</accession>
<sequence length="82" mass="8765">MTLHTVGLEQGRSTLPDLASRAHAGEPSLLTRHGKPYAAIVPPGMLAQARPRARFLALRGTGRGLWGASPAEAVAKLRDEWV</sequence>
<evidence type="ECO:0000313" key="3">
    <source>
        <dbReference type="Proteomes" id="UP000626210"/>
    </source>
</evidence>
<reference evidence="3" key="1">
    <citation type="journal article" date="2019" name="Int. J. Syst. Evol. Microbiol.">
        <title>The Global Catalogue of Microorganisms (GCM) 10K type strain sequencing project: providing services to taxonomists for standard genome sequencing and annotation.</title>
        <authorList>
            <consortium name="The Broad Institute Genomics Platform"/>
            <consortium name="The Broad Institute Genome Sequencing Center for Infectious Disease"/>
            <person name="Wu L."/>
            <person name="Ma J."/>
        </authorList>
    </citation>
    <scope>NUCLEOTIDE SEQUENCE [LARGE SCALE GENOMIC DNA]</scope>
    <source>
        <strain evidence="3">KCTC 23314</strain>
    </source>
</reference>
<proteinExistence type="inferred from homology"/>
<comment type="caution">
    <text evidence="2">The sequence shown here is derived from an EMBL/GenBank/DDBJ whole genome shotgun (WGS) entry which is preliminary data.</text>
</comment>
<dbReference type="SUPFAM" id="SSF143120">
    <property type="entry name" value="YefM-like"/>
    <property type="match status" value="1"/>
</dbReference>
<evidence type="ECO:0000313" key="2">
    <source>
        <dbReference type="EMBL" id="GHC68298.1"/>
    </source>
</evidence>
<dbReference type="InterPro" id="IPR036165">
    <property type="entry name" value="YefM-like_sf"/>
</dbReference>
<evidence type="ECO:0008006" key="4">
    <source>
        <dbReference type="Google" id="ProtNLM"/>
    </source>
</evidence>
<dbReference type="EMBL" id="BMYK01000001">
    <property type="protein sequence ID" value="GHC68298.1"/>
    <property type="molecule type" value="Genomic_DNA"/>
</dbReference>
<name>A0ABQ3FUV8_9BURK</name>
<gene>
    <name evidence="2" type="ORF">GCM10007320_00530</name>
</gene>
<dbReference type="Proteomes" id="UP000626210">
    <property type="component" value="Unassembled WGS sequence"/>
</dbReference>
<organism evidence="2 3">
    <name type="scientific">Pseudorhodoferax aquiterrae</name>
    <dbReference type="NCBI Taxonomy" id="747304"/>
    <lineage>
        <taxon>Bacteria</taxon>
        <taxon>Pseudomonadati</taxon>
        <taxon>Pseudomonadota</taxon>
        <taxon>Betaproteobacteria</taxon>
        <taxon>Burkholderiales</taxon>
        <taxon>Comamonadaceae</taxon>
    </lineage>
</organism>
<comment type="similarity">
    <text evidence="1">Belongs to the phD/YefM antitoxin family.</text>
</comment>
<keyword evidence="3" id="KW-1185">Reference proteome</keyword>